<dbReference type="Gene3D" id="3.30.70.80">
    <property type="entry name" value="Peptidase S8 propeptide/proteinase inhibitor I9"/>
    <property type="match status" value="1"/>
</dbReference>
<dbReference type="InterPro" id="IPR023828">
    <property type="entry name" value="Peptidase_S8_Ser-AS"/>
</dbReference>
<dbReference type="AlphaFoldDB" id="A0A4S9AS12"/>
<dbReference type="Pfam" id="PF05922">
    <property type="entry name" value="Inhibitor_I9"/>
    <property type="match status" value="1"/>
</dbReference>
<feature type="active site" description="Charge relay system" evidence="6">
    <location>
        <position position="250"/>
    </location>
</feature>
<dbReference type="InterPro" id="IPR015500">
    <property type="entry name" value="Peptidase_S8_subtilisin-rel"/>
</dbReference>
<dbReference type="InterPro" id="IPR022398">
    <property type="entry name" value="Peptidase_S8_His-AS"/>
</dbReference>
<evidence type="ECO:0000256" key="3">
    <source>
        <dbReference type="ARBA" id="ARBA00022729"/>
    </source>
</evidence>
<evidence type="ECO:0000256" key="5">
    <source>
        <dbReference type="ARBA" id="ARBA00022825"/>
    </source>
</evidence>
<accession>A0A4S9AS12</accession>
<evidence type="ECO:0000256" key="6">
    <source>
        <dbReference type="PROSITE-ProRule" id="PRU01240"/>
    </source>
</evidence>
<protein>
    <submittedName>
        <fullName evidence="9">Alkaline serine protease</fullName>
    </submittedName>
</protein>
<gene>
    <name evidence="9" type="ORF">D6D15_10041</name>
</gene>
<dbReference type="PROSITE" id="PS51892">
    <property type="entry name" value="SUBTILASE"/>
    <property type="match status" value="1"/>
</dbReference>
<dbReference type="InterPro" id="IPR000209">
    <property type="entry name" value="Peptidase_S8/S53_dom"/>
</dbReference>
<dbReference type="FunFam" id="3.40.50.200:FF:000007">
    <property type="entry name" value="Subtilisin-like serine protease"/>
    <property type="match status" value="1"/>
</dbReference>
<feature type="domain" description="Inhibitor I9" evidence="8">
    <location>
        <begin position="95"/>
        <end position="175"/>
    </location>
</feature>
<evidence type="ECO:0000259" key="7">
    <source>
        <dbReference type="Pfam" id="PF00082"/>
    </source>
</evidence>
<dbReference type="InterPro" id="IPR010259">
    <property type="entry name" value="S8pro/Inhibitor_I9"/>
</dbReference>
<dbReference type="PRINTS" id="PR00723">
    <property type="entry name" value="SUBTILISIN"/>
</dbReference>
<feature type="domain" description="Peptidase S8/S53" evidence="7">
    <location>
        <begin position="217"/>
        <end position="456"/>
    </location>
</feature>
<dbReference type="GO" id="GO:0004252">
    <property type="term" value="F:serine-type endopeptidase activity"/>
    <property type="evidence" value="ECO:0007669"/>
    <property type="project" value="UniProtKB-UniRule"/>
</dbReference>
<dbReference type="Proteomes" id="UP000304928">
    <property type="component" value="Unassembled WGS sequence"/>
</dbReference>
<name>A0A4S9AS12_AURPU</name>
<dbReference type="CDD" id="cd04077">
    <property type="entry name" value="Peptidases_S8_PCSK9_ProteinaseK_like"/>
    <property type="match status" value="1"/>
</dbReference>
<reference evidence="9 10" key="1">
    <citation type="submission" date="2018-10" db="EMBL/GenBank/DDBJ databases">
        <title>Fifty Aureobasidium pullulans genomes reveal a recombining polyextremotolerant generalist.</title>
        <authorList>
            <person name="Gostincar C."/>
            <person name="Turk M."/>
            <person name="Zajc J."/>
            <person name="Gunde-Cimerman N."/>
        </authorList>
    </citation>
    <scope>NUCLEOTIDE SEQUENCE [LARGE SCALE GENOMIC DNA]</scope>
    <source>
        <strain evidence="9 10">EXF-10507</strain>
    </source>
</reference>
<organism evidence="9 10">
    <name type="scientific">Aureobasidium pullulans</name>
    <name type="common">Black yeast</name>
    <name type="synonym">Pullularia pullulans</name>
    <dbReference type="NCBI Taxonomy" id="5580"/>
    <lineage>
        <taxon>Eukaryota</taxon>
        <taxon>Fungi</taxon>
        <taxon>Dikarya</taxon>
        <taxon>Ascomycota</taxon>
        <taxon>Pezizomycotina</taxon>
        <taxon>Dothideomycetes</taxon>
        <taxon>Dothideomycetidae</taxon>
        <taxon>Dothideales</taxon>
        <taxon>Saccotheciaceae</taxon>
        <taxon>Aureobasidium</taxon>
    </lineage>
</organism>
<dbReference type="InterPro" id="IPR037045">
    <property type="entry name" value="S8pro/Inhibitor_I9_sf"/>
</dbReference>
<sequence length="477" mass="50054">MPLSATFSIRIALFALNKQPAKGIMFDIHRRWQDGRLSTPSKGNRYWLIWKRKFQALPSSPNMWKKSVAILSAIAGLAMAAPLPQDAAAAPATTKYIITLKAGIDPEVGISHINWAGDLHRRGIYKRQENGTVEEDLKVFKVADFNAYAGSFDEETIAELKASNEVAVVEEDLPIYMTAITSQTGSTWGLGRISQRTYTANTYYYDTTAGAGTYGYVIDSGININHQQFGGRASLGSNFVGGSHIDDAGHGTHVAGTIAGSTYGVAKKANVISVKVFGASGSSATSTIMQGFEWAVNDIINKGRAGKAVINMSLGSEDSVSTAFNSLVNAATQQGVLSVVAAGNGISNPQTGAFIEAIDASRTSPASASSALTVGAIGSNNARAYFSNFGSTVDVFAPGLNVLSSWIGSNTATNTISGTSMACPHVVGLALYLKGLESGLTTPAATTNRIIALATTGQGTDLRTGSPNRIVYNNSGR</sequence>
<dbReference type="EMBL" id="QZAR01000336">
    <property type="protein sequence ID" value="THW82709.1"/>
    <property type="molecule type" value="Genomic_DNA"/>
</dbReference>
<evidence type="ECO:0000256" key="1">
    <source>
        <dbReference type="ARBA" id="ARBA00011073"/>
    </source>
</evidence>
<evidence type="ECO:0000313" key="10">
    <source>
        <dbReference type="Proteomes" id="UP000304928"/>
    </source>
</evidence>
<evidence type="ECO:0000259" key="8">
    <source>
        <dbReference type="Pfam" id="PF05922"/>
    </source>
</evidence>
<dbReference type="PROSITE" id="PS00138">
    <property type="entry name" value="SUBTILASE_SER"/>
    <property type="match status" value="1"/>
</dbReference>
<dbReference type="PANTHER" id="PTHR43806:SF58">
    <property type="entry name" value="ALKALINE PROTEASE 1-RELATED"/>
    <property type="match status" value="1"/>
</dbReference>
<keyword evidence="3" id="KW-0732">Signal</keyword>
<keyword evidence="5 6" id="KW-0720">Serine protease</keyword>
<keyword evidence="4 6" id="KW-0378">Hydrolase</keyword>
<dbReference type="Gene3D" id="3.40.50.200">
    <property type="entry name" value="Peptidase S8/S53 domain"/>
    <property type="match status" value="1"/>
</dbReference>
<dbReference type="InterPro" id="IPR034193">
    <property type="entry name" value="PCSK9_ProteinaseK-like"/>
</dbReference>
<dbReference type="GO" id="GO:0006508">
    <property type="term" value="P:proteolysis"/>
    <property type="evidence" value="ECO:0007669"/>
    <property type="project" value="UniProtKB-KW"/>
</dbReference>
<dbReference type="InterPro" id="IPR036852">
    <property type="entry name" value="Peptidase_S8/S53_dom_sf"/>
</dbReference>
<dbReference type="PROSITE" id="PS00137">
    <property type="entry name" value="SUBTILASE_HIS"/>
    <property type="match status" value="1"/>
</dbReference>
<dbReference type="InterPro" id="IPR050131">
    <property type="entry name" value="Peptidase_S8_subtilisin-like"/>
</dbReference>
<feature type="active site" description="Charge relay system" evidence="6">
    <location>
        <position position="219"/>
    </location>
</feature>
<dbReference type="GO" id="GO:0005576">
    <property type="term" value="C:extracellular region"/>
    <property type="evidence" value="ECO:0007669"/>
    <property type="project" value="UniProtKB-ARBA"/>
</dbReference>
<dbReference type="Pfam" id="PF00082">
    <property type="entry name" value="Peptidase_S8"/>
    <property type="match status" value="1"/>
</dbReference>
<dbReference type="SUPFAM" id="SSF52743">
    <property type="entry name" value="Subtilisin-like"/>
    <property type="match status" value="1"/>
</dbReference>
<keyword evidence="2 6" id="KW-0645">Protease</keyword>
<evidence type="ECO:0000256" key="4">
    <source>
        <dbReference type="ARBA" id="ARBA00022801"/>
    </source>
</evidence>
<comment type="caution">
    <text evidence="9">The sequence shown here is derived from an EMBL/GenBank/DDBJ whole genome shotgun (WGS) entry which is preliminary data.</text>
</comment>
<feature type="active site" description="Charge relay system" evidence="6">
    <location>
        <position position="420"/>
    </location>
</feature>
<evidence type="ECO:0000256" key="2">
    <source>
        <dbReference type="ARBA" id="ARBA00022670"/>
    </source>
</evidence>
<dbReference type="SUPFAM" id="SSF54897">
    <property type="entry name" value="Protease propeptides/inhibitors"/>
    <property type="match status" value="1"/>
</dbReference>
<evidence type="ECO:0000313" key="9">
    <source>
        <dbReference type="EMBL" id="THW82709.1"/>
    </source>
</evidence>
<dbReference type="PANTHER" id="PTHR43806">
    <property type="entry name" value="PEPTIDASE S8"/>
    <property type="match status" value="1"/>
</dbReference>
<comment type="similarity">
    <text evidence="1 6">Belongs to the peptidase S8 family.</text>
</comment>
<proteinExistence type="inferred from homology"/>